<dbReference type="PANTHER" id="PTHR22640:SF2">
    <property type="entry name" value="STRUCTURAL MAINTENANCE OF CHROMOSOMES FLEXIBLE HINGE DOMAIN-CONTAINING PROTEIN 1"/>
    <property type="match status" value="1"/>
</dbReference>
<dbReference type="PANTHER" id="PTHR22640">
    <property type="entry name" value="STRUCTURAL MAINTENANCE OF CHROMOSOMES FLEXIBLE HINGE DOMAIN-CONTAINING PROTEIN 1"/>
    <property type="match status" value="1"/>
</dbReference>
<dbReference type="EMBL" id="JAHRIN010035002">
    <property type="protein sequence ID" value="MEQ2203801.1"/>
    <property type="molecule type" value="Genomic_DNA"/>
</dbReference>
<dbReference type="InterPro" id="IPR058615">
    <property type="entry name" value="Ig_SMCHD1_6th"/>
</dbReference>
<dbReference type="Proteomes" id="UP001434883">
    <property type="component" value="Unassembled WGS sequence"/>
</dbReference>
<feature type="domain" description="SMCHD1 Ig-like" evidence="2">
    <location>
        <begin position="129"/>
        <end position="174"/>
    </location>
</feature>
<proteinExistence type="predicted"/>
<dbReference type="InterPro" id="IPR058614">
    <property type="entry name" value="Ig_SMCHD1_5th"/>
</dbReference>
<name>A0ABV0R6Y4_9TELE</name>
<sequence length="232" mass="25943">MPSCRVSQMELFSQGVEKLELKNEEKIEWQAGGVLENLVYKLYDESGREVQVTPEIASNIKVCPLGPREVCFSYSDYTEVVIIKVTAGIPVKLKLLSGPKPVKRKLSHRAIVASFFYLIKCSHFVICWQPLQVLNGHGIPTPFLLQLCDEWGNPSPDQRVVVEVRSSPSTVKVGHLAVVSDDAAAWVISWHLSGDMDCVITRTTAEAQRINRNERGRQQVMALDSILVQGNR</sequence>
<protein>
    <submittedName>
        <fullName evidence="3">Uncharacterized protein</fullName>
    </submittedName>
</protein>
<evidence type="ECO:0000259" key="1">
    <source>
        <dbReference type="Pfam" id="PF26197"/>
    </source>
</evidence>
<gene>
    <name evidence="3" type="ORF">XENOCAPTIV_003815</name>
</gene>
<evidence type="ECO:0000313" key="3">
    <source>
        <dbReference type="EMBL" id="MEQ2203801.1"/>
    </source>
</evidence>
<accession>A0ABV0R6Y4</accession>
<organism evidence="3 4">
    <name type="scientific">Xenoophorus captivus</name>
    <dbReference type="NCBI Taxonomy" id="1517983"/>
    <lineage>
        <taxon>Eukaryota</taxon>
        <taxon>Metazoa</taxon>
        <taxon>Chordata</taxon>
        <taxon>Craniata</taxon>
        <taxon>Vertebrata</taxon>
        <taxon>Euteleostomi</taxon>
        <taxon>Actinopterygii</taxon>
        <taxon>Neopterygii</taxon>
        <taxon>Teleostei</taxon>
        <taxon>Neoteleostei</taxon>
        <taxon>Acanthomorphata</taxon>
        <taxon>Ovalentaria</taxon>
        <taxon>Atherinomorphae</taxon>
        <taxon>Cyprinodontiformes</taxon>
        <taxon>Goodeidae</taxon>
        <taxon>Xenoophorus</taxon>
    </lineage>
</organism>
<dbReference type="Pfam" id="PF26197">
    <property type="entry name" value="Ig_SMCHD1_5th"/>
    <property type="match status" value="1"/>
</dbReference>
<dbReference type="Pfam" id="PF26198">
    <property type="entry name" value="Ig_SMCHD1_6th"/>
    <property type="match status" value="1"/>
</dbReference>
<reference evidence="3 4" key="1">
    <citation type="submission" date="2021-06" db="EMBL/GenBank/DDBJ databases">
        <authorList>
            <person name="Palmer J.M."/>
        </authorList>
    </citation>
    <scope>NUCLEOTIDE SEQUENCE [LARGE SCALE GENOMIC DNA]</scope>
    <source>
        <strain evidence="3 4">XC_2019</strain>
        <tissue evidence="3">Muscle</tissue>
    </source>
</reference>
<feature type="domain" description="SMCHD1 Ig-like" evidence="1">
    <location>
        <begin position="13"/>
        <end position="62"/>
    </location>
</feature>
<comment type="caution">
    <text evidence="3">The sequence shown here is derived from an EMBL/GenBank/DDBJ whole genome shotgun (WGS) entry which is preliminary data.</text>
</comment>
<dbReference type="InterPro" id="IPR038892">
    <property type="entry name" value="SMCHD1"/>
</dbReference>
<evidence type="ECO:0000259" key="2">
    <source>
        <dbReference type="Pfam" id="PF26198"/>
    </source>
</evidence>
<evidence type="ECO:0000313" key="4">
    <source>
        <dbReference type="Proteomes" id="UP001434883"/>
    </source>
</evidence>
<keyword evidence="4" id="KW-1185">Reference proteome</keyword>